<feature type="transmembrane region" description="Helical" evidence="1">
    <location>
        <begin position="50"/>
        <end position="72"/>
    </location>
</feature>
<dbReference type="AlphaFoldDB" id="A0A212K153"/>
<organism evidence="2">
    <name type="scientific">uncultured Dysgonomonas sp</name>
    <dbReference type="NCBI Taxonomy" id="206096"/>
    <lineage>
        <taxon>Bacteria</taxon>
        <taxon>Pseudomonadati</taxon>
        <taxon>Bacteroidota</taxon>
        <taxon>Bacteroidia</taxon>
        <taxon>Bacteroidales</taxon>
        <taxon>Dysgonomonadaceae</taxon>
        <taxon>Dysgonomonas</taxon>
        <taxon>environmental samples</taxon>
    </lineage>
</organism>
<feature type="transmembrane region" description="Helical" evidence="1">
    <location>
        <begin position="372"/>
        <end position="392"/>
    </location>
</feature>
<feature type="transmembrane region" description="Helical" evidence="1">
    <location>
        <begin position="225"/>
        <end position="241"/>
    </location>
</feature>
<name>A0A212K153_9BACT</name>
<feature type="transmembrane region" description="Helical" evidence="1">
    <location>
        <begin position="347"/>
        <end position="365"/>
    </location>
</feature>
<feature type="transmembrane region" description="Helical" evidence="1">
    <location>
        <begin position="293"/>
        <end position="312"/>
    </location>
</feature>
<reference evidence="2" key="1">
    <citation type="submission" date="2016-04" db="EMBL/GenBank/DDBJ databases">
        <authorList>
            <person name="Evans L.H."/>
            <person name="Alamgir A."/>
            <person name="Owens N."/>
            <person name="Weber N.D."/>
            <person name="Virtaneva K."/>
            <person name="Barbian K."/>
            <person name="Babar A."/>
            <person name="Rosenke K."/>
        </authorList>
    </citation>
    <scope>NUCLEOTIDE SEQUENCE</scope>
    <source>
        <strain evidence="2">86-1</strain>
    </source>
</reference>
<keyword evidence="1" id="KW-0812">Transmembrane</keyword>
<evidence type="ECO:0000313" key="2">
    <source>
        <dbReference type="EMBL" id="SBW05393.1"/>
    </source>
</evidence>
<accession>A0A212K153</accession>
<dbReference type="EMBL" id="FLUM01000003">
    <property type="protein sequence ID" value="SBW05393.1"/>
    <property type="molecule type" value="Genomic_DNA"/>
</dbReference>
<protein>
    <submittedName>
        <fullName evidence="2">Uncharacterized protein</fullName>
    </submittedName>
</protein>
<feature type="transmembrane region" description="Helical" evidence="1">
    <location>
        <begin position="7"/>
        <end position="30"/>
    </location>
</feature>
<dbReference type="RefSeq" id="WP_296943460.1">
    <property type="nucleotide sequence ID" value="NZ_LT599032.1"/>
</dbReference>
<gene>
    <name evidence="2" type="ORF">KL86DYS1_31101</name>
</gene>
<proteinExistence type="predicted"/>
<keyword evidence="1" id="KW-0472">Membrane</keyword>
<keyword evidence="1" id="KW-1133">Transmembrane helix</keyword>
<feature type="transmembrane region" description="Helical" evidence="1">
    <location>
        <begin position="171"/>
        <end position="190"/>
    </location>
</feature>
<feature type="transmembrane region" description="Helical" evidence="1">
    <location>
        <begin position="103"/>
        <end position="126"/>
    </location>
</feature>
<evidence type="ECO:0000256" key="1">
    <source>
        <dbReference type="SAM" id="Phobius"/>
    </source>
</evidence>
<feature type="transmembrane region" description="Helical" evidence="1">
    <location>
        <begin position="398"/>
        <end position="417"/>
    </location>
</feature>
<sequence length="547" mass="63499">MKKTLQAFLILIAVLLVLFLLSIIFIKIGIFYEENQSFKELFQIANDLSGLNYIIFLSILTSFIILAVYCILKINILYPHTASFCSYIGRAIKSIWNDLNGRYVLLILLTPLITSIYFAIVLPISYDEALTYVDFTNNPILYCISSYPAPNNHVFHSIITHITKHIPVFDILFRLRISSIVISILTWAIAYSFVKRYYSRKVALFSVAISSMLFMSIYYSYMSRGYALVTFFFVISLYATFNIIKHGSRNKDWAIFSICSVLGFYAVPSYLYPFVTLNFIILLYNYKNIKQQFVFNLFITLATLLCYTPIILHQGFGVLSITPGDRMGVLALFPLFFRNTFSEIYGLHLIYTFIAIGIPFIIALLKKKKEILKLWIIFGLAPVILLAIHSVIPFPRTFIYYGFVVLFLMGISVSEYIEKIPVKCLIILLLVLQAGLFYNFKNNIEEYESFNIGFHDVSEKFIEDGKTFYVLSGLNIESHKFEMMLRGYDYSKSKYDRVFIDFEDFRLVNTDTLKGNFDYIVIDKEWDRTEARKPVYSNKTLNVYIMN</sequence>